<reference evidence="8 9" key="1">
    <citation type="submission" date="2015-03" db="EMBL/GenBank/DDBJ databases">
        <authorList>
            <person name="Morales-Cruz A."/>
            <person name="Amrine K.C."/>
            <person name="Cantu D."/>
        </authorList>
    </citation>
    <scope>NUCLEOTIDE SEQUENCE [LARGE SCALE GENOMIC DNA]</scope>
    <source>
        <strain evidence="8">DS831</strain>
    </source>
</reference>
<feature type="transmembrane region" description="Helical" evidence="6">
    <location>
        <begin position="412"/>
        <end position="435"/>
    </location>
</feature>
<evidence type="ECO:0000313" key="9">
    <source>
        <dbReference type="Proteomes" id="UP000034182"/>
    </source>
</evidence>
<keyword evidence="5 6" id="KW-0472">Membrane</keyword>
<feature type="transmembrane region" description="Helical" evidence="6">
    <location>
        <begin position="455"/>
        <end position="474"/>
    </location>
</feature>
<keyword evidence="4 6" id="KW-1133">Transmembrane helix</keyword>
<feature type="transmembrane region" description="Helical" evidence="6">
    <location>
        <begin position="247"/>
        <end position="265"/>
    </location>
</feature>
<evidence type="ECO:0000256" key="4">
    <source>
        <dbReference type="ARBA" id="ARBA00022989"/>
    </source>
</evidence>
<dbReference type="Gene3D" id="1.20.1740.10">
    <property type="entry name" value="Amino acid/polyamine transporter I"/>
    <property type="match status" value="1"/>
</dbReference>
<dbReference type="GO" id="GO:0016020">
    <property type="term" value="C:membrane"/>
    <property type="evidence" value="ECO:0007669"/>
    <property type="project" value="UniProtKB-SubCell"/>
</dbReference>
<dbReference type="Proteomes" id="UP000034182">
    <property type="component" value="Unassembled WGS sequence"/>
</dbReference>
<accession>A0A0G2HHK0</accession>
<feature type="transmembrane region" description="Helical" evidence="6">
    <location>
        <begin position="190"/>
        <end position="212"/>
    </location>
</feature>
<evidence type="ECO:0000256" key="5">
    <source>
        <dbReference type="ARBA" id="ARBA00023136"/>
    </source>
</evidence>
<name>A0A0G2HHK0_9PEZI</name>
<evidence type="ECO:0000256" key="1">
    <source>
        <dbReference type="ARBA" id="ARBA00004141"/>
    </source>
</evidence>
<comment type="subcellular location">
    <subcellularLocation>
        <location evidence="1">Membrane</location>
        <topology evidence="1">Multi-pass membrane protein</topology>
    </subcellularLocation>
</comment>
<dbReference type="GO" id="GO:0015171">
    <property type="term" value="F:amino acid transmembrane transporter activity"/>
    <property type="evidence" value="ECO:0007669"/>
    <property type="project" value="TreeGrafter"/>
</dbReference>
<proteinExistence type="predicted"/>
<sequence length="562" mass="60888">MSEKDTPSFTPDGVGYPKKEAVHDLSKIESCAVGDSRPIEQAGTKRNIKSRHAQMIAIGGSIGTGLFVGTGQALAIGGPGIVLLAYCLTAILVYGVVTAVIEVGAYLPLSGSSTASFCSRFVSPSLGFALGWLYFYSFGIIVAYEITAAAIVIDYWPNNIHVAVWISIMMIVIIALNLSPVGIYAETEFWFASLKVIMIVGLLFLSLILFLGGGPSHDRLGFRYWQNGAAVKPYITTGGGGRFTSFLYVWVFSGFSFYFGPELIIFTSGEMRNPRKNLPIASRHYFWRLIIFYVLGVLAIGVTCDSSSAGLTSGSGDASASPWVMAIQNASIPVLPSIINAGILCSAWSAGNAYLYMSSRSLYSLAVSGNAPAIFARCNGWGLPMYSVAAASCFAPLAYLSCGAQAGVVFNWLVSLTNTAGYTSWIVCCLVFIRFRKACDVQGVAAPYRSRSQPYMAWVSLVFLSLLLLCNGFTCFYPGRFTVGGFLTTYIGIPLFLALWIGHKLLRGLKDPWMTGPTEVDLTTGLREVEADAEMWTRMEEMEMEQKGGGSKWLKGLSKLWE</sequence>
<feature type="domain" description="Amino acid permease/ SLC12A" evidence="7">
    <location>
        <begin position="52"/>
        <end position="509"/>
    </location>
</feature>
<feature type="transmembrane region" description="Helical" evidence="6">
    <location>
        <begin position="128"/>
        <end position="153"/>
    </location>
</feature>
<dbReference type="InterPro" id="IPR004841">
    <property type="entry name" value="AA-permease/SLC12A_dom"/>
</dbReference>
<feature type="transmembrane region" description="Helical" evidence="6">
    <location>
        <begin position="378"/>
        <end position="400"/>
    </location>
</feature>
<dbReference type="FunFam" id="1.20.1740.10:FF:000001">
    <property type="entry name" value="Amino acid permease"/>
    <property type="match status" value="1"/>
</dbReference>
<feature type="transmembrane region" description="Helical" evidence="6">
    <location>
        <begin position="55"/>
        <end position="77"/>
    </location>
</feature>
<dbReference type="PANTHER" id="PTHR43341:SF38">
    <property type="entry name" value="PROLINE TRANSPORTER (EUROFUNG)"/>
    <property type="match status" value="1"/>
</dbReference>
<dbReference type="EMBL" id="LAQI01000017">
    <property type="protein sequence ID" value="KKY27885.1"/>
    <property type="molecule type" value="Genomic_DNA"/>
</dbReference>
<evidence type="ECO:0000313" key="8">
    <source>
        <dbReference type="EMBL" id="KKY27885.1"/>
    </source>
</evidence>
<protein>
    <submittedName>
        <fullName evidence="8">Putative proline permease</fullName>
    </submittedName>
</protein>
<evidence type="ECO:0000259" key="7">
    <source>
        <dbReference type="Pfam" id="PF00324"/>
    </source>
</evidence>
<reference evidence="8 9" key="2">
    <citation type="submission" date="2015-05" db="EMBL/GenBank/DDBJ databases">
        <title>Distinctive expansion of gene families associated with plant cell wall degradation and secondary metabolism in the genomes of grapevine trunk pathogens.</title>
        <authorList>
            <person name="Lawrence D.P."/>
            <person name="Travadon R."/>
            <person name="Rolshausen P.E."/>
            <person name="Baumgartner K."/>
        </authorList>
    </citation>
    <scope>NUCLEOTIDE SEQUENCE [LARGE SCALE GENOMIC DNA]</scope>
    <source>
        <strain evidence="8">DS831</strain>
    </source>
</reference>
<comment type="caution">
    <text evidence="8">The sequence shown here is derived from an EMBL/GenBank/DDBJ whole genome shotgun (WGS) entry which is preliminary data.</text>
</comment>
<feature type="transmembrane region" description="Helical" evidence="6">
    <location>
        <begin position="83"/>
        <end position="107"/>
    </location>
</feature>
<feature type="transmembrane region" description="Helical" evidence="6">
    <location>
        <begin position="480"/>
        <end position="501"/>
    </location>
</feature>
<dbReference type="PIRSF" id="PIRSF006060">
    <property type="entry name" value="AA_transporter"/>
    <property type="match status" value="1"/>
</dbReference>
<dbReference type="InterPro" id="IPR050524">
    <property type="entry name" value="APC_YAT"/>
</dbReference>
<dbReference type="AlphaFoldDB" id="A0A0G2HHK0"/>
<dbReference type="Pfam" id="PF00324">
    <property type="entry name" value="AA_permease"/>
    <property type="match status" value="1"/>
</dbReference>
<evidence type="ECO:0000256" key="2">
    <source>
        <dbReference type="ARBA" id="ARBA00022448"/>
    </source>
</evidence>
<keyword evidence="3 6" id="KW-0812">Transmembrane</keyword>
<feature type="transmembrane region" description="Helical" evidence="6">
    <location>
        <begin position="285"/>
        <end position="303"/>
    </location>
</feature>
<feature type="transmembrane region" description="Helical" evidence="6">
    <location>
        <begin position="159"/>
        <end position="178"/>
    </location>
</feature>
<gene>
    <name evidence="8" type="ORF">UCDDS831_g00598</name>
</gene>
<keyword evidence="2" id="KW-0813">Transport</keyword>
<dbReference type="PANTHER" id="PTHR43341">
    <property type="entry name" value="AMINO ACID PERMEASE"/>
    <property type="match status" value="1"/>
</dbReference>
<evidence type="ECO:0000256" key="6">
    <source>
        <dbReference type="SAM" id="Phobius"/>
    </source>
</evidence>
<organism evidence="8 9">
    <name type="scientific">Diplodia seriata</name>
    <dbReference type="NCBI Taxonomy" id="420778"/>
    <lineage>
        <taxon>Eukaryota</taxon>
        <taxon>Fungi</taxon>
        <taxon>Dikarya</taxon>
        <taxon>Ascomycota</taxon>
        <taxon>Pezizomycotina</taxon>
        <taxon>Dothideomycetes</taxon>
        <taxon>Dothideomycetes incertae sedis</taxon>
        <taxon>Botryosphaeriales</taxon>
        <taxon>Botryosphaeriaceae</taxon>
        <taxon>Diplodia</taxon>
    </lineage>
</organism>
<evidence type="ECO:0000256" key="3">
    <source>
        <dbReference type="ARBA" id="ARBA00022692"/>
    </source>
</evidence>